<dbReference type="PROSITE" id="PS50262">
    <property type="entry name" value="G_PROTEIN_RECEP_F1_2"/>
    <property type="match status" value="1"/>
</dbReference>
<dbReference type="InterPro" id="IPR000725">
    <property type="entry name" value="Olfact_rcpt"/>
</dbReference>
<keyword evidence="7" id="KW-0807">Transducer</keyword>
<evidence type="ECO:0000313" key="10">
    <source>
        <dbReference type="EMBL" id="EMP24782.1"/>
    </source>
</evidence>
<dbReference type="PANTHER" id="PTHR26450:SF32">
    <property type="entry name" value="OLFACTORY RECEPTOR 52B6"/>
    <property type="match status" value="1"/>
</dbReference>
<evidence type="ECO:0000256" key="4">
    <source>
        <dbReference type="ARBA" id="ARBA00022725"/>
    </source>
</evidence>
<dbReference type="GO" id="GO:0004984">
    <property type="term" value="F:olfactory receptor activity"/>
    <property type="evidence" value="ECO:0007669"/>
    <property type="project" value="InterPro"/>
</dbReference>
<dbReference type="EMBL" id="KB598323">
    <property type="protein sequence ID" value="EMP24782.1"/>
    <property type="molecule type" value="Genomic_DNA"/>
</dbReference>
<feature type="domain" description="G-protein coupled receptors family 1 profile" evidence="9">
    <location>
        <begin position="76"/>
        <end position="228"/>
    </location>
</feature>
<dbReference type="SUPFAM" id="SSF81321">
    <property type="entry name" value="Family A G protein-coupled receptor-like"/>
    <property type="match status" value="1"/>
</dbReference>
<dbReference type="Proteomes" id="UP000031443">
    <property type="component" value="Unassembled WGS sequence"/>
</dbReference>
<dbReference type="Gene3D" id="1.20.1070.10">
    <property type="entry name" value="Rhodopsin 7-helix transmembrane proteins"/>
    <property type="match status" value="2"/>
</dbReference>
<feature type="transmembrane region" description="Helical" evidence="8">
    <location>
        <begin position="97"/>
        <end position="122"/>
    </location>
</feature>
<accession>M7B990</accession>
<dbReference type="InterPro" id="IPR017452">
    <property type="entry name" value="GPCR_Rhodpsn_7TM"/>
</dbReference>
<evidence type="ECO:0000259" key="9">
    <source>
        <dbReference type="PROSITE" id="PS50262"/>
    </source>
</evidence>
<dbReference type="PANTHER" id="PTHR26450">
    <property type="entry name" value="OLFACTORY RECEPTOR 56B1-RELATED"/>
    <property type="match status" value="1"/>
</dbReference>
<keyword evidence="4" id="KW-0552">Olfaction</keyword>
<dbReference type="InterPro" id="IPR050402">
    <property type="entry name" value="OR51/52/56-like"/>
</dbReference>
<dbReference type="GO" id="GO:0004930">
    <property type="term" value="F:G protein-coupled receptor activity"/>
    <property type="evidence" value="ECO:0007669"/>
    <property type="project" value="InterPro"/>
</dbReference>
<dbReference type="InterPro" id="IPR000276">
    <property type="entry name" value="GPCR_Rhodpsn"/>
</dbReference>
<evidence type="ECO:0000256" key="7">
    <source>
        <dbReference type="ARBA" id="ARBA00023224"/>
    </source>
</evidence>
<feature type="transmembrane region" description="Helical" evidence="8">
    <location>
        <begin position="60"/>
        <end position="85"/>
    </location>
</feature>
<dbReference type="AlphaFoldDB" id="M7B990"/>
<sequence>MQELATAWLQNDGEAVEEGSKIFGSGLGHRTPAMTAINSTDVGSHLFILLGMPGLEAAHIWISVPLCCMYIVSLLGNTGVLVVILVEQSLQQPVYLFLSMLATSDLILSSTTVPEMLLMLWFKAGEIAACLTQMFFVHAVFALESAILLAMAFDRYVATCDPPEIQSCSNKAPAIGLDIIFIAVSYTLILRAVFRLPSKDARRKALRTCDSHFCIILIFYIPAFFSFLSHCFGRSVPRHIHILLANLYMLVPPTLNPIIYGVKTQPIWARVLKTFDPQRCSP</sequence>
<evidence type="ECO:0000256" key="5">
    <source>
        <dbReference type="ARBA" id="ARBA00022989"/>
    </source>
</evidence>
<comment type="subcellular location">
    <subcellularLocation>
        <location evidence="1">Membrane</location>
        <topology evidence="1">Multi-pass membrane protein</topology>
    </subcellularLocation>
</comment>
<dbReference type="PRINTS" id="PR00237">
    <property type="entry name" value="GPCRRHODOPSN"/>
</dbReference>
<evidence type="ECO:0000256" key="6">
    <source>
        <dbReference type="ARBA" id="ARBA00023136"/>
    </source>
</evidence>
<feature type="transmembrane region" description="Helical" evidence="8">
    <location>
        <begin position="173"/>
        <end position="194"/>
    </location>
</feature>
<feature type="transmembrane region" description="Helical" evidence="8">
    <location>
        <begin position="206"/>
        <end position="228"/>
    </location>
</feature>
<evidence type="ECO:0000256" key="8">
    <source>
        <dbReference type="SAM" id="Phobius"/>
    </source>
</evidence>
<keyword evidence="2" id="KW-0716">Sensory transduction</keyword>
<keyword evidence="5 8" id="KW-1133">Transmembrane helix</keyword>
<evidence type="ECO:0000256" key="1">
    <source>
        <dbReference type="ARBA" id="ARBA00004141"/>
    </source>
</evidence>
<protein>
    <submittedName>
        <fullName evidence="10">Olfactory receptor 52E4</fullName>
    </submittedName>
</protein>
<proteinExistence type="predicted"/>
<feature type="transmembrane region" description="Helical" evidence="8">
    <location>
        <begin position="134"/>
        <end position="153"/>
    </location>
</feature>
<evidence type="ECO:0000256" key="3">
    <source>
        <dbReference type="ARBA" id="ARBA00022692"/>
    </source>
</evidence>
<name>M7B990_CHEMY</name>
<organism evidence="10 11">
    <name type="scientific">Chelonia mydas</name>
    <name type="common">Green sea-turtle</name>
    <name type="synonym">Chelonia agassizi</name>
    <dbReference type="NCBI Taxonomy" id="8469"/>
    <lineage>
        <taxon>Eukaryota</taxon>
        <taxon>Metazoa</taxon>
        <taxon>Chordata</taxon>
        <taxon>Craniata</taxon>
        <taxon>Vertebrata</taxon>
        <taxon>Euteleostomi</taxon>
        <taxon>Archelosauria</taxon>
        <taxon>Testudinata</taxon>
        <taxon>Testudines</taxon>
        <taxon>Cryptodira</taxon>
        <taxon>Durocryptodira</taxon>
        <taxon>Americhelydia</taxon>
        <taxon>Chelonioidea</taxon>
        <taxon>Cheloniidae</taxon>
        <taxon>Chelonia</taxon>
    </lineage>
</organism>
<keyword evidence="10" id="KW-0675">Receptor</keyword>
<evidence type="ECO:0000256" key="2">
    <source>
        <dbReference type="ARBA" id="ARBA00022606"/>
    </source>
</evidence>
<keyword evidence="11" id="KW-1185">Reference proteome</keyword>
<keyword evidence="3 8" id="KW-0812">Transmembrane</keyword>
<dbReference type="Pfam" id="PF13853">
    <property type="entry name" value="7tm_4"/>
    <property type="match status" value="2"/>
</dbReference>
<keyword evidence="6 8" id="KW-0472">Membrane</keyword>
<gene>
    <name evidence="10" type="ORF">UY3_18158</name>
</gene>
<feature type="transmembrane region" description="Helical" evidence="8">
    <location>
        <begin position="240"/>
        <end position="262"/>
    </location>
</feature>
<evidence type="ECO:0000313" key="11">
    <source>
        <dbReference type="Proteomes" id="UP000031443"/>
    </source>
</evidence>
<dbReference type="GO" id="GO:0005886">
    <property type="term" value="C:plasma membrane"/>
    <property type="evidence" value="ECO:0007669"/>
    <property type="project" value="TreeGrafter"/>
</dbReference>
<reference evidence="11" key="1">
    <citation type="journal article" date="2013" name="Nat. Genet.">
        <title>The draft genomes of soft-shell turtle and green sea turtle yield insights into the development and evolution of the turtle-specific body plan.</title>
        <authorList>
            <person name="Wang Z."/>
            <person name="Pascual-Anaya J."/>
            <person name="Zadissa A."/>
            <person name="Li W."/>
            <person name="Niimura Y."/>
            <person name="Huang Z."/>
            <person name="Li C."/>
            <person name="White S."/>
            <person name="Xiong Z."/>
            <person name="Fang D."/>
            <person name="Wang B."/>
            <person name="Ming Y."/>
            <person name="Chen Y."/>
            <person name="Zheng Y."/>
            <person name="Kuraku S."/>
            <person name="Pignatelli M."/>
            <person name="Herrero J."/>
            <person name="Beal K."/>
            <person name="Nozawa M."/>
            <person name="Li Q."/>
            <person name="Wang J."/>
            <person name="Zhang H."/>
            <person name="Yu L."/>
            <person name="Shigenobu S."/>
            <person name="Wang J."/>
            <person name="Liu J."/>
            <person name="Flicek P."/>
            <person name="Searle S."/>
            <person name="Wang J."/>
            <person name="Kuratani S."/>
            <person name="Yin Y."/>
            <person name="Aken B."/>
            <person name="Zhang G."/>
            <person name="Irie N."/>
        </authorList>
    </citation>
    <scope>NUCLEOTIDE SEQUENCE [LARGE SCALE GENOMIC DNA]</scope>
</reference>